<dbReference type="PROSITE" id="PS50928">
    <property type="entry name" value="ABC_TM1"/>
    <property type="match status" value="1"/>
</dbReference>
<gene>
    <name evidence="9" type="ORF">MJA45_18210</name>
</gene>
<reference evidence="9 10" key="1">
    <citation type="submission" date="2022-02" db="EMBL/GenBank/DDBJ databases">
        <title>Paenibacillus sp. MBLB1776 Whole Genome Shotgun Sequencing.</title>
        <authorList>
            <person name="Hwang C.Y."/>
            <person name="Cho E.-S."/>
            <person name="Seo M.-J."/>
        </authorList>
    </citation>
    <scope>NUCLEOTIDE SEQUENCE [LARGE SCALE GENOMIC DNA]</scope>
    <source>
        <strain evidence="9 10">MBLB1776</strain>
    </source>
</reference>
<evidence type="ECO:0000259" key="8">
    <source>
        <dbReference type="PROSITE" id="PS50928"/>
    </source>
</evidence>
<comment type="subcellular location">
    <subcellularLocation>
        <location evidence="1 7">Cell membrane</location>
        <topology evidence="1 7">Multi-pass membrane protein</topology>
    </subcellularLocation>
</comment>
<name>A0AA96LAI5_9BACL</name>
<keyword evidence="5 7" id="KW-1133">Transmembrane helix</keyword>
<dbReference type="EMBL" id="CP130318">
    <property type="protein sequence ID" value="WNQ09559.1"/>
    <property type="molecule type" value="Genomic_DNA"/>
</dbReference>
<feature type="transmembrane region" description="Helical" evidence="7">
    <location>
        <begin position="139"/>
        <end position="160"/>
    </location>
</feature>
<keyword evidence="6 7" id="KW-0472">Membrane</keyword>
<evidence type="ECO:0000256" key="5">
    <source>
        <dbReference type="ARBA" id="ARBA00022989"/>
    </source>
</evidence>
<organism evidence="9 10">
    <name type="scientific">Paenibacillus aurantius</name>
    <dbReference type="NCBI Taxonomy" id="2918900"/>
    <lineage>
        <taxon>Bacteria</taxon>
        <taxon>Bacillati</taxon>
        <taxon>Bacillota</taxon>
        <taxon>Bacilli</taxon>
        <taxon>Bacillales</taxon>
        <taxon>Paenibacillaceae</taxon>
        <taxon>Paenibacillus</taxon>
    </lineage>
</organism>
<dbReference type="PANTHER" id="PTHR43744:SF9">
    <property type="entry name" value="POLYGALACTURONAN_RHAMNOGALACTURONAN TRANSPORT SYSTEM PERMEASE PROTEIN YTCP"/>
    <property type="match status" value="1"/>
</dbReference>
<evidence type="ECO:0000256" key="1">
    <source>
        <dbReference type="ARBA" id="ARBA00004651"/>
    </source>
</evidence>
<keyword evidence="2 7" id="KW-0813">Transport</keyword>
<feature type="transmembrane region" description="Helical" evidence="7">
    <location>
        <begin position="253"/>
        <end position="273"/>
    </location>
</feature>
<dbReference type="GO" id="GO:0005886">
    <property type="term" value="C:plasma membrane"/>
    <property type="evidence" value="ECO:0007669"/>
    <property type="project" value="UniProtKB-SubCell"/>
</dbReference>
<feature type="transmembrane region" description="Helical" evidence="7">
    <location>
        <begin position="181"/>
        <end position="203"/>
    </location>
</feature>
<dbReference type="SUPFAM" id="SSF161098">
    <property type="entry name" value="MetI-like"/>
    <property type="match status" value="1"/>
</dbReference>
<dbReference type="InterPro" id="IPR000515">
    <property type="entry name" value="MetI-like"/>
</dbReference>
<dbReference type="Gene3D" id="1.10.3720.10">
    <property type="entry name" value="MetI-like"/>
    <property type="match status" value="1"/>
</dbReference>
<proteinExistence type="inferred from homology"/>
<protein>
    <submittedName>
        <fullName evidence="9">Carbohydrate ABC transporter permease</fullName>
    </submittedName>
</protein>
<comment type="similarity">
    <text evidence="7">Belongs to the binding-protein-dependent transport system permease family.</text>
</comment>
<dbReference type="RefSeq" id="WP_315603331.1">
    <property type="nucleotide sequence ID" value="NZ_CP130318.1"/>
</dbReference>
<keyword evidence="3" id="KW-1003">Cell membrane</keyword>
<keyword evidence="4 7" id="KW-0812">Transmembrane</keyword>
<evidence type="ECO:0000313" key="9">
    <source>
        <dbReference type="EMBL" id="WNQ09559.1"/>
    </source>
</evidence>
<keyword evidence="10" id="KW-1185">Reference proteome</keyword>
<evidence type="ECO:0000256" key="7">
    <source>
        <dbReference type="RuleBase" id="RU363032"/>
    </source>
</evidence>
<dbReference type="AlphaFoldDB" id="A0AA96LAI5"/>
<dbReference type="InterPro" id="IPR035906">
    <property type="entry name" value="MetI-like_sf"/>
</dbReference>
<evidence type="ECO:0000256" key="3">
    <source>
        <dbReference type="ARBA" id="ARBA00022475"/>
    </source>
</evidence>
<evidence type="ECO:0000313" key="10">
    <source>
        <dbReference type="Proteomes" id="UP001305702"/>
    </source>
</evidence>
<dbReference type="CDD" id="cd06261">
    <property type="entry name" value="TM_PBP2"/>
    <property type="match status" value="1"/>
</dbReference>
<evidence type="ECO:0000256" key="4">
    <source>
        <dbReference type="ARBA" id="ARBA00022692"/>
    </source>
</evidence>
<evidence type="ECO:0000256" key="2">
    <source>
        <dbReference type="ARBA" id="ARBA00022448"/>
    </source>
</evidence>
<sequence>MNALFSRQAFSVLNYLVMTLCGIVMLLPFLHIVAGSFSSGHALITGQVTVLPVEFNLENYKAVLNNRPIWNAFGVTAVVTVLGTLLNLVFTLLMAYGLSKPDLRGRKAIMLLILFTMIFQAPLIPSYLLVKYLGMLNTIWALMIPGLISAFNLIIMISFFRSFPEGLVESAKMDGCGEYRTLWRIVLPLSLPSLTTIGLFYAVSHWNSYTAALIYVRNPKLQPLQIVLRRLIVESDAEQMMRSAVVTIQSLEGIKAASIIVATVPILVIYPLIQKHFVKGAMLGSVKG</sequence>
<feature type="transmembrane region" description="Helical" evidence="7">
    <location>
        <begin position="69"/>
        <end position="96"/>
    </location>
</feature>
<evidence type="ECO:0000256" key="6">
    <source>
        <dbReference type="ARBA" id="ARBA00023136"/>
    </source>
</evidence>
<dbReference type="Pfam" id="PF00528">
    <property type="entry name" value="BPD_transp_1"/>
    <property type="match status" value="1"/>
</dbReference>
<feature type="transmembrane region" description="Helical" evidence="7">
    <location>
        <begin position="108"/>
        <end position="127"/>
    </location>
</feature>
<dbReference type="PANTHER" id="PTHR43744">
    <property type="entry name" value="ABC TRANSPORTER PERMEASE PROTEIN MG189-RELATED-RELATED"/>
    <property type="match status" value="1"/>
</dbReference>
<feature type="transmembrane region" description="Helical" evidence="7">
    <location>
        <begin position="12"/>
        <end position="34"/>
    </location>
</feature>
<dbReference type="Proteomes" id="UP001305702">
    <property type="component" value="Chromosome"/>
</dbReference>
<dbReference type="KEGG" id="paun:MJA45_18210"/>
<dbReference type="GO" id="GO:0055085">
    <property type="term" value="P:transmembrane transport"/>
    <property type="evidence" value="ECO:0007669"/>
    <property type="project" value="InterPro"/>
</dbReference>
<accession>A0AA96LAI5</accession>
<feature type="domain" description="ABC transmembrane type-1" evidence="8">
    <location>
        <begin position="73"/>
        <end position="273"/>
    </location>
</feature>